<keyword evidence="5" id="KW-0822">Tryptophan biosynthesis</keyword>
<evidence type="ECO:0000256" key="6">
    <source>
        <dbReference type="ARBA" id="ARBA00023141"/>
    </source>
</evidence>
<feature type="region of interest" description="Disordered" evidence="9">
    <location>
        <begin position="1"/>
        <end position="20"/>
    </location>
</feature>
<dbReference type="PANTHER" id="PTHR43406:SF1">
    <property type="entry name" value="TRYPTOPHAN SYNTHASE ALPHA CHAIN, CHLOROPLASTIC"/>
    <property type="match status" value="1"/>
</dbReference>
<dbReference type="AlphaFoldDB" id="A0A6J6FMQ9"/>
<evidence type="ECO:0000256" key="5">
    <source>
        <dbReference type="ARBA" id="ARBA00022822"/>
    </source>
</evidence>
<dbReference type="NCBIfam" id="TIGR00262">
    <property type="entry name" value="trpA"/>
    <property type="match status" value="1"/>
</dbReference>
<gene>
    <name evidence="10" type="ORF">UFOPK1711_01680</name>
</gene>
<dbReference type="EMBL" id="CAEZTR010000143">
    <property type="protein sequence ID" value="CAB4588314.1"/>
    <property type="molecule type" value="Genomic_DNA"/>
</dbReference>
<evidence type="ECO:0000256" key="8">
    <source>
        <dbReference type="ARBA" id="ARBA00049047"/>
    </source>
</evidence>
<comment type="catalytic activity">
    <reaction evidence="8">
        <text>(1S,2R)-1-C-(indol-3-yl)glycerol 3-phosphate + L-serine = D-glyceraldehyde 3-phosphate + L-tryptophan + H2O</text>
        <dbReference type="Rhea" id="RHEA:10532"/>
        <dbReference type="ChEBI" id="CHEBI:15377"/>
        <dbReference type="ChEBI" id="CHEBI:33384"/>
        <dbReference type="ChEBI" id="CHEBI:57912"/>
        <dbReference type="ChEBI" id="CHEBI:58866"/>
        <dbReference type="ChEBI" id="CHEBI:59776"/>
        <dbReference type="EC" id="4.2.1.20"/>
    </reaction>
</comment>
<dbReference type="PANTHER" id="PTHR43406">
    <property type="entry name" value="TRYPTOPHAN SYNTHASE, ALPHA CHAIN"/>
    <property type="match status" value="1"/>
</dbReference>
<evidence type="ECO:0000256" key="4">
    <source>
        <dbReference type="ARBA" id="ARBA00022605"/>
    </source>
</evidence>
<evidence type="ECO:0000256" key="3">
    <source>
        <dbReference type="ARBA" id="ARBA00012043"/>
    </source>
</evidence>
<accession>A0A6J6FMQ9</accession>
<reference evidence="10" key="1">
    <citation type="submission" date="2020-05" db="EMBL/GenBank/DDBJ databases">
        <authorList>
            <person name="Chiriac C."/>
            <person name="Salcher M."/>
            <person name="Ghai R."/>
            <person name="Kavagutti S V."/>
        </authorList>
    </citation>
    <scope>NUCLEOTIDE SEQUENCE</scope>
</reference>
<dbReference type="PROSITE" id="PS00167">
    <property type="entry name" value="TRP_SYNTHASE_ALPHA"/>
    <property type="match status" value="1"/>
</dbReference>
<dbReference type="CDD" id="cd04724">
    <property type="entry name" value="Tryptophan_synthase_alpha"/>
    <property type="match status" value="1"/>
</dbReference>
<proteinExistence type="inferred from homology"/>
<dbReference type="InterPro" id="IPR013785">
    <property type="entry name" value="Aldolase_TIM"/>
</dbReference>
<keyword evidence="6" id="KW-0057">Aromatic amino acid biosynthesis</keyword>
<evidence type="ECO:0000256" key="7">
    <source>
        <dbReference type="ARBA" id="ARBA00023239"/>
    </source>
</evidence>
<dbReference type="InterPro" id="IPR002028">
    <property type="entry name" value="Trp_synthase_suA"/>
</dbReference>
<dbReference type="GO" id="GO:0005829">
    <property type="term" value="C:cytosol"/>
    <property type="evidence" value="ECO:0007669"/>
    <property type="project" value="TreeGrafter"/>
</dbReference>
<evidence type="ECO:0000256" key="9">
    <source>
        <dbReference type="SAM" id="MobiDB-lite"/>
    </source>
</evidence>
<keyword evidence="4" id="KW-0028">Amino-acid biosynthesis</keyword>
<organism evidence="10">
    <name type="scientific">freshwater metagenome</name>
    <dbReference type="NCBI Taxonomy" id="449393"/>
    <lineage>
        <taxon>unclassified sequences</taxon>
        <taxon>metagenomes</taxon>
        <taxon>ecological metagenomes</taxon>
    </lineage>
</organism>
<evidence type="ECO:0000256" key="1">
    <source>
        <dbReference type="ARBA" id="ARBA00004733"/>
    </source>
</evidence>
<dbReference type="Pfam" id="PF00290">
    <property type="entry name" value="Trp_syntA"/>
    <property type="match status" value="1"/>
</dbReference>
<dbReference type="GO" id="GO:0004834">
    <property type="term" value="F:tryptophan synthase activity"/>
    <property type="evidence" value="ECO:0007669"/>
    <property type="project" value="UniProtKB-EC"/>
</dbReference>
<dbReference type="SUPFAM" id="SSF51366">
    <property type="entry name" value="Ribulose-phoshate binding barrel"/>
    <property type="match status" value="1"/>
</dbReference>
<name>A0A6J6FMQ9_9ZZZZ</name>
<dbReference type="EC" id="4.2.1.20" evidence="3"/>
<comment type="subunit">
    <text evidence="2">Tetramer of two alpha and two beta chains.</text>
</comment>
<dbReference type="UniPathway" id="UPA00035">
    <property type="reaction ID" value="UER00044"/>
</dbReference>
<sequence length="276" mass="28767">MSPTLAEEGLTIPDAPTEPGEFELSLRATRESGRKLLIAYVTGGLHDEWPDVVRAVADAGADAIEIGIPFSDPVMDGPIIQEASELALRDGASPVTVLDTLRTIDAGVPLAVMTYYNLAFHMGHERFASLMYEAGVRAAILPDLPLEEVGPWATAADSAGIETVMLAAPTAPDERLPRVVARSRGFVYAVGLLGVTGERDALAESSRVIARRLKAITDKPVLVGVGVSNGQQAAEVSQVADGCVIGSALMRRVVEGEGPAGAGAFIADVRAALDAS</sequence>
<evidence type="ECO:0000256" key="2">
    <source>
        <dbReference type="ARBA" id="ARBA00011270"/>
    </source>
</evidence>
<dbReference type="Gene3D" id="3.20.20.70">
    <property type="entry name" value="Aldolase class I"/>
    <property type="match status" value="1"/>
</dbReference>
<protein>
    <recommendedName>
        <fullName evidence="3">tryptophan synthase</fullName>
        <ecNumber evidence="3">4.2.1.20</ecNumber>
    </recommendedName>
</protein>
<keyword evidence="7" id="KW-0456">Lyase</keyword>
<evidence type="ECO:0000313" key="10">
    <source>
        <dbReference type="EMBL" id="CAB4588314.1"/>
    </source>
</evidence>
<dbReference type="InterPro" id="IPR011060">
    <property type="entry name" value="RibuloseP-bd_barrel"/>
</dbReference>
<dbReference type="HAMAP" id="MF_00131">
    <property type="entry name" value="Trp_synth_alpha"/>
    <property type="match status" value="1"/>
</dbReference>
<comment type="pathway">
    <text evidence="1">Amino-acid biosynthesis; L-tryptophan biosynthesis; L-tryptophan from chorismate: step 5/5.</text>
</comment>
<dbReference type="InterPro" id="IPR018204">
    <property type="entry name" value="Trp_synthase_alpha_AS"/>
</dbReference>